<feature type="region of interest" description="Disordered" evidence="1">
    <location>
        <begin position="966"/>
        <end position="1081"/>
    </location>
</feature>
<sequence length="1081" mass="121599">MQVKCVECKAPPFCGQDSFLDHMKTRHFAFSDDKYQYDCAFCHKAYSKKNFRRHFTSTHGHLFETPAPDVNPDCMIISSPNEDHPLFSDLDDNDLDTSMADVESASPSNLSSSPNPTSHSPLPSVSVNAAVQQVFDTCDSYWHELLARPDMTIKLSAQIHIKLMKMLELASELYKPYVDPSIWDSITNDINIEASKRSSQYLLMQNLQNNPNFVPPKACAISYRREIRTKQGVGQTTEIKSNNLGSIPIRDTLRNLFKSSSIADQLLFTSTCADPHHPLSADRSKQIFEKLDHQDSINLQLYIDDYGTANPLGYASATSKLMGCYFRVLNLPSKLQTSDTIFLSFLVLKNDVDNLQSVIRSVLLPQLLELEDNGINITVNGVSKTFPVILHSVVGDNAGIHELVNLMMSWTGNSPCRFCKLTYMEIKKACKVTPSKLKTKAWYDDLFRNHLTDLAKHGINGECALNELKFFNTMDTLCVDIMHDVFEGHLRCLLATTAQHLSKDGFSLKALNSAIAMFPFAGTMLDSKPGPIYLQDVKDGELKHSTATKTLNLALMLPLILHEAEYEIDISKPIWQTYLLFLEILDILLAHRITDGMLSSLESKTEKYLQLFISIGGKMTVKPHYLIHYPDVIRRHGPVIHHWCMRFEGKHKGFKQYARVNFNRQDLAMTLAKKHSLLAMKVFQDLQSANYTSLHDQKISRRMYKKNLVVVFNMDETNLPTFGRILSANHETRILKIRQLETIGFAKHLHSFKVQSQGTIDIDINADDLITYQSFPVYSDCFVRLPLLLGNFIVHTERVADIHTLKEEALRTTKAPQVIVMSSKANPMFYVLADGKDYLLPTGNCASAVQRLFELIFLLNLEYDAPMKPFFDFMEVAAGLKSENVKNAHIEVAKMIRHNSTGLAALKHAHPSTPAMLLPENTLMIAPDDGQHATPSEEQPTNPEPSTVVVNSQTGLISVDEEDISDASVDDQDNDESPSDPEGVLSEVDDSPSDEEVSPLPFSRKRRYPMQSPSVPSPKQLNISDSVTPVSSRKPKFSTSEGPRKLRKSMRTATQTPSSDYDTPKRRISMNSSSAAKRPRK</sequence>
<organism evidence="2 3">
    <name type="scientific">Panagrellus redivivus</name>
    <name type="common">Microworm</name>
    <dbReference type="NCBI Taxonomy" id="6233"/>
    <lineage>
        <taxon>Eukaryota</taxon>
        <taxon>Metazoa</taxon>
        <taxon>Ecdysozoa</taxon>
        <taxon>Nematoda</taxon>
        <taxon>Chromadorea</taxon>
        <taxon>Rhabditida</taxon>
        <taxon>Tylenchina</taxon>
        <taxon>Panagrolaimomorpha</taxon>
        <taxon>Panagrolaimoidea</taxon>
        <taxon>Panagrolaimidae</taxon>
        <taxon>Panagrellus</taxon>
    </lineage>
</organism>
<accession>A0A7E4ZUM2</accession>
<dbReference type="PANTHER" id="PTHR31912">
    <property type="entry name" value="IP13529P"/>
    <property type="match status" value="1"/>
</dbReference>
<keyword evidence="2" id="KW-1185">Reference proteome</keyword>
<feature type="compositionally biased region" description="Acidic residues" evidence="1">
    <location>
        <begin position="966"/>
        <end position="979"/>
    </location>
</feature>
<evidence type="ECO:0000313" key="2">
    <source>
        <dbReference type="Proteomes" id="UP000492821"/>
    </source>
</evidence>
<dbReference type="Proteomes" id="UP000492821">
    <property type="component" value="Unassembled WGS sequence"/>
</dbReference>
<proteinExistence type="predicted"/>
<feature type="compositionally biased region" description="Low complexity" evidence="1">
    <location>
        <begin position="104"/>
        <end position="123"/>
    </location>
</feature>
<dbReference type="AlphaFoldDB" id="A0A7E4ZUM2"/>
<reference evidence="2" key="1">
    <citation type="journal article" date="2013" name="Genetics">
        <title>The draft genome and transcriptome of Panagrellus redivivus are shaped by the harsh demands of a free-living lifestyle.</title>
        <authorList>
            <person name="Srinivasan J."/>
            <person name="Dillman A.R."/>
            <person name="Macchietto M.G."/>
            <person name="Heikkinen L."/>
            <person name="Lakso M."/>
            <person name="Fracchia K.M."/>
            <person name="Antoshechkin I."/>
            <person name="Mortazavi A."/>
            <person name="Wong G."/>
            <person name="Sternberg P.W."/>
        </authorList>
    </citation>
    <scope>NUCLEOTIDE SEQUENCE [LARGE SCALE GENOMIC DNA]</scope>
    <source>
        <strain evidence="2">MT8872</strain>
    </source>
</reference>
<dbReference type="PANTHER" id="PTHR31912:SF34">
    <property type="entry name" value="NOTOCHORD-RELATED PROTEIN"/>
    <property type="match status" value="1"/>
</dbReference>
<feature type="region of interest" description="Disordered" evidence="1">
    <location>
        <begin position="926"/>
        <end position="948"/>
    </location>
</feature>
<name>A0A7E4ZUM2_PANRE</name>
<protein>
    <submittedName>
        <fullName evidence="3">C2H2-type domain-containing protein</fullName>
    </submittedName>
</protein>
<feature type="region of interest" description="Disordered" evidence="1">
    <location>
        <begin position="98"/>
        <end position="123"/>
    </location>
</feature>
<evidence type="ECO:0000256" key="1">
    <source>
        <dbReference type="SAM" id="MobiDB-lite"/>
    </source>
</evidence>
<feature type="compositionally biased region" description="Polar residues" evidence="1">
    <location>
        <begin position="1051"/>
        <end position="1061"/>
    </location>
</feature>
<dbReference type="WBParaSite" id="Pan_g18287.t1">
    <property type="protein sequence ID" value="Pan_g18287.t1"/>
    <property type="gene ID" value="Pan_g18287"/>
</dbReference>
<reference evidence="3" key="2">
    <citation type="submission" date="2020-10" db="UniProtKB">
        <authorList>
            <consortium name="WormBaseParasite"/>
        </authorList>
    </citation>
    <scope>IDENTIFICATION</scope>
</reference>
<feature type="compositionally biased region" description="Polar residues" evidence="1">
    <location>
        <begin position="933"/>
        <end position="948"/>
    </location>
</feature>
<evidence type="ECO:0000313" key="3">
    <source>
        <dbReference type="WBParaSite" id="Pan_g18287.t1"/>
    </source>
</evidence>
<feature type="compositionally biased region" description="Acidic residues" evidence="1">
    <location>
        <begin position="987"/>
        <end position="997"/>
    </location>
</feature>
<feature type="compositionally biased region" description="Polar residues" evidence="1">
    <location>
        <begin position="1011"/>
        <end position="1041"/>
    </location>
</feature>